<sequence length="393" mass="44470">MISPGAGFNLGGGARCLRGTHKILGPTSASALRKYLRLQLLCTIWSCLLVTGGAELTGLGPAPTEESLDQPSSPSDYYSQLVTLPSNVYGEVKKSGPLLAERYDENLFNHSVFRDWLLRKVVYREDVPGPAPMSYRCGVFINHNYKIIFIRNRKAASTTVLDIFKAACKSQNTMCMRPFSPEEMKKRGLKHDDMWRSYYVVSSTRNPWARAASGYDYTRDRWPVDAGMCGSVPFRQFCADPYLMGKMSNMFRCGAQGSFRGNDSWAYDFYHVEPAYHCMRDASGTGLSVDYLIRYEHLHEDLANLVDILNRRRDPSLPEIHGGRIRWRKQGVYVQEARSRTQGGMWREDAAALVSADRHAVRYRECGMDCVRDIAAFFAEDIRLMNMSVPALA</sequence>
<dbReference type="Proteomes" id="UP001165090">
    <property type="component" value="Unassembled WGS sequence"/>
</dbReference>
<evidence type="ECO:0000313" key="2">
    <source>
        <dbReference type="Proteomes" id="UP001165090"/>
    </source>
</evidence>
<gene>
    <name evidence="1" type="ORF">VaNZ11_012802</name>
</gene>
<dbReference type="EMBL" id="BSDZ01000079">
    <property type="protein sequence ID" value="GLI68414.1"/>
    <property type="molecule type" value="Genomic_DNA"/>
</dbReference>
<evidence type="ECO:0008006" key="3">
    <source>
        <dbReference type="Google" id="ProtNLM"/>
    </source>
</evidence>
<proteinExistence type="predicted"/>
<keyword evidence="2" id="KW-1185">Reference proteome</keyword>
<evidence type="ECO:0000313" key="1">
    <source>
        <dbReference type="EMBL" id="GLI68414.1"/>
    </source>
</evidence>
<accession>A0ABQ5SF59</accession>
<reference evidence="1 2" key="1">
    <citation type="journal article" date="2023" name="IScience">
        <title>Expanded male sex-determining region conserved during the evolution of homothallism in the green alga Volvox.</title>
        <authorList>
            <person name="Yamamoto K."/>
            <person name="Matsuzaki R."/>
            <person name="Mahakham W."/>
            <person name="Heman W."/>
            <person name="Sekimoto H."/>
            <person name="Kawachi M."/>
            <person name="Minakuchi Y."/>
            <person name="Toyoda A."/>
            <person name="Nozaki H."/>
        </authorList>
    </citation>
    <scope>NUCLEOTIDE SEQUENCE [LARGE SCALE GENOMIC DNA]</scope>
    <source>
        <strain evidence="1 2">NIES-4468</strain>
    </source>
</reference>
<comment type="caution">
    <text evidence="1">The sequence shown here is derived from an EMBL/GenBank/DDBJ whole genome shotgun (WGS) entry which is preliminary data.</text>
</comment>
<name>A0ABQ5SF59_9CHLO</name>
<protein>
    <recommendedName>
        <fullName evidence="3">Sulfotransferase</fullName>
    </recommendedName>
</protein>
<organism evidence="1 2">
    <name type="scientific">Volvox africanus</name>
    <dbReference type="NCBI Taxonomy" id="51714"/>
    <lineage>
        <taxon>Eukaryota</taxon>
        <taxon>Viridiplantae</taxon>
        <taxon>Chlorophyta</taxon>
        <taxon>core chlorophytes</taxon>
        <taxon>Chlorophyceae</taxon>
        <taxon>CS clade</taxon>
        <taxon>Chlamydomonadales</taxon>
        <taxon>Volvocaceae</taxon>
        <taxon>Volvox</taxon>
    </lineage>
</organism>